<comment type="caution">
    <text evidence="2">The sequence shown here is derived from an EMBL/GenBank/DDBJ whole genome shotgun (WGS) entry which is preliminary data.</text>
</comment>
<protein>
    <submittedName>
        <fullName evidence="2">Uncharacterized protein</fullName>
    </submittedName>
</protein>
<evidence type="ECO:0000256" key="1">
    <source>
        <dbReference type="SAM" id="MobiDB-lite"/>
    </source>
</evidence>
<feature type="region of interest" description="Disordered" evidence="1">
    <location>
        <begin position="81"/>
        <end position="104"/>
    </location>
</feature>
<name>A0AAV0XV73_9HEMI</name>
<keyword evidence="3" id="KW-1185">Reference proteome</keyword>
<organism evidence="2 3">
    <name type="scientific">Macrosiphum euphorbiae</name>
    <name type="common">potato aphid</name>
    <dbReference type="NCBI Taxonomy" id="13131"/>
    <lineage>
        <taxon>Eukaryota</taxon>
        <taxon>Metazoa</taxon>
        <taxon>Ecdysozoa</taxon>
        <taxon>Arthropoda</taxon>
        <taxon>Hexapoda</taxon>
        <taxon>Insecta</taxon>
        <taxon>Pterygota</taxon>
        <taxon>Neoptera</taxon>
        <taxon>Paraneoptera</taxon>
        <taxon>Hemiptera</taxon>
        <taxon>Sternorrhyncha</taxon>
        <taxon>Aphidomorpha</taxon>
        <taxon>Aphidoidea</taxon>
        <taxon>Aphididae</taxon>
        <taxon>Macrosiphini</taxon>
        <taxon>Macrosiphum</taxon>
    </lineage>
</organism>
<gene>
    <name evidence="2" type="ORF">MEUPH1_LOCUS25679</name>
</gene>
<accession>A0AAV0XV73</accession>
<reference evidence="2 3" key="1">
    <citation type="submission" date="2023-01" db="EMBL/GenBank/DDBJ databases">
        <authorList>
            <person name="Whitehead M."/>
        </authorList>
    </citation>
    <scope>NUCLEOTIDE SEQUENCE [LARGE SCALE GENOMIC DNA]</scope>
</reference>
<dbReference type="Proteomes" id="UP001160148">
    <property type="component" value="Unassembled WGS sequence"/>
</dbReference>
<evidence type="ECO:0000313" key="3">
    <source>
        <dbReference type="Proteomes" id="UP001160148"/>
    </source>
</evidence>
<dbReference type="EMBL" id="CARXXK010001015">
    <property type="protein sequence ID" value="CAI6371707.1"/>
    <property type="molecule type" value="Genomic_DNA"/>
</dbReference>
<sequence length="104" mass="11857">MIGSTGETTKRRSRNMVGENKSNRLHLGRISQRIHEQVQRTSSQSETAHRTDGMEKILWAINGGLCVTKYSTIPKVEYQPGREKCSGDHHRTNEIRISEHNKGE</sequence>
<evidence type="ECO:0000313" key="2">
    <source>
        <dbReference type="EMBL" id="CAI6371707.1"/>
    </source>
</evidence>
<feature type="region of interest" description="Disordered" evidence="1">
    <location>
        <begin position="1"/>
        <end position="29"/>
    </location>
</feature>
<proteinExistence type="predicted"/>
<dbReference type="AlphaFoldDB" id="A0AAV0XV73"/>